<keyword evidence="7" id="KW-1185">Reference proteome</keyword>
<dbReference type="Proteomes" id="UP000029867">
    <property type="component" value="Unassembled WGS sequence"/>
</dbReference>
<dbReference type="GeneID" id="40381161"/>
<sequence>MSSLKGQEVQKKAIFKPLLSNPYTCRNKWPTVDHQLQKDLLTALESNVLESIKTWNSLTREEKRKHPELKTNDANDILTGFNSIMKCLETQIQSIIKKQTIENRIKVLFVCKLDISCKLLYLHLPTVCALANVKLVSMPKGSSKRLSNALGLKNEVQLLAIRENLYNKNKFLSLSVDSQVEDLSVGFIENIKNPKLDMDVKYVLTEMPIVKKNNHNNNNKNKIKKSNNNSHNNNSKDT</sequence>
<evidence type="ECO:0000313" key="6">
    <source>
        <dbReference type="Proteomes" id="UP000195871"/>
    </source>
</evidence>
<reference evidence="5" key="1">
    <citation type="journal article" date="2014" name="Microb. Cell Fact.">
        <title>Exploiting Issatchenkia orientalis SD108 for succinic acid production.</title>
        <authorList>
            <person name="Xiao H."/>
            <person name="Shao Z."/>
            <person name="Jiang Y."/>
            <person name="Dole S."/>
            <person name="Zhao H."/>
        </authorList>
    </citation>
    <scope>NUCLEOTIDE SEQUENCE [LARGE SCALE GENOMIC DNA]</scope>
    <source>
        <strain evidence="5">SD108</strain>
    </source>
</reference>
<dbReference type="SUPFAM" id="SSF55315">
    <property type="entry name" value="L30e-like"/>
    <property type="match status" value="1"/>
</dbReference>
<dbReference type="GO" id="GO:0004526">
    <property type="term" value="F:ribonuclease P activity"/>
    <property type="evidence" value="ECO:0007669"/>
    <property type="project" value="TreeGrafter"/>
</dbReference>
<dbReference type="PANTHER" id="PTHR28272">
    <property type="entry name" value="RIBONUCLEASES P/MRP PROTEIN SUBUNIT POP3"/>
    <property type="match status" value="1"/>
</dbReference>
<dbReference type="GO" id="GO:0005829">
    <property type="term" value="C:cytosol"/>
    <property type="evidence" value="ECO:0007669"/>
    <property type="project" value="TreeGrafter"/>
</dbReference>
<protein>
    <submittedName>
        <fullName evidence="3">Uncharacterized protein</fullName>
    </submittedName>
</protein>
<dbReference type="EMBL" id="JQFK01000070">
    <property type="protein sequence ID" value="KGK36442.1"/>
    <property type="molecule type" value="Genomic_DNA"/>
</dbReference>
<evidence type="ECO:0000313" key="5">
    <source>
        <dbReference type="Proteomes" id="UP000029867"/>
    </source>
</evidence>
<dbReference type="RefSeq" id="XP_029318928.1">
    <property type="nucleotide sequence ID" value="XM_029463068.1"/>
</dbReference>
<dbReference type="GO" id="GO:0000172">
    <property type="term" value="C:ribonuclease MRP complex"/>
    <property type="evidence" value="ECO:0007669"/>
    <property type="project" value="TreeGrafter"/>
</dbReference>
<dbReference type="GO" id="GO:0006364">
    <property type="term" value="P:rRNA processing"/>
    <property type="evidence" value="ECO:0007669"/>
    <property type="project" value="InterPro"/>
</dbReference>
<dbReference type="InterPro" id="IPR029064">
    <property type="entry name" value="Ribosomal_eL30-like_sf"/>
</dbReference>
<dbReference type="AlphaFoldDB" id="A0A099NWY6"/>
<dbReference type="GO" id="GO:0008033">
    <property type="term" value="P:tRNA processing"/>
    <property type="evidence" value="ECO:0007669"/>
    <property type="project" value="InterPro"/>
</dbReference>
<evidence type="ECO:0000313" key="2">
    <source>
        <dbReference type="EMBL" id="AWU73451.1"/>
    </source>
</evidence>
<evidence type="ECO:0000313" key="4">
    <source>
        <dbReference type="EMBL" id="OUT22953.1"/>
    </source>
</evidence>
<dbReference type="OrthoDB" id="20109at2759"/>
<accession>A0A099NWY6</accession>
<organism evidence="3 5">
    <name type="scientific">Pichia kudriavzevii</name>
    <name type="common">Yeast</name>
    <name type="synonym">Issatchenkia orientalis</name>
    <dbReference type="NCBI Taxonomy" id="4909"/>
    <lineage>
        <taxon>Eukaryota</taxon>
        <taxon>Fungi</taxon>
        <taxon>Dikarya</taxon>
        <taxon>Ascomycota</taxon>
        <taxon>Saccharomycotina</taxon>
        <taxon>Pichiomycetes</taxon>
        <taxon>Pichiales</taxon>
        <taxon>Pichiaceae</taxon>
        <taxon>Pichia</taxon>
    </lineage>
</organism>
<dbReference type="Gene3D" id="3.30.1330.30">
    <property type="match status" value="1"/>
</dbReference>
<feature type="region of interest" description="Disordered" evidence="1">
    <location>
        <begin position="211"/>
        <end position="238"/>
    </location>
</feature>
<dbReference type="eggNOG" id="ENOG502S6UT">
    <property type="taxonomic scope" value="Eukaryota"/>
</dbReference>
<reference evidence="4 6" key="3">
    <citation type="submission" date="2017-05" db="EMBL/GenBank/DDBJ databases">
        <title>The Genome Sequence of Candida krusei Ckrusei653.</title>
        <authorList>
            <person name="Cuomo C."/>
            <person name="Forche A."/>
            <person name="Young S."/>
            <person name="Abouelleil A."/>
            <person name="Cao P."/>
            <person name="Chapman S."/>
            <person name="Cusick C."/>
            <person name="Shea T."/>
            <person name="Nusbaum C."/>
            <person name="Birren B."/>
        </authorList>
    </citation>
    <scope>NUCLEOTIDE SEQUENCE [LARGE SCALE GENOMIC DNA]</scope>
    <source>
        <strain evidence="4 6">Ckrusei653</strain>
    </source>
</reference>
<name>A0A099NWY6_PICKU</name>
<dbReference type="Proteomes" id="UP000249293">
    <property type="component" value="Chromosome 1"/>
</dbReference>
<dbReference type="Proteomes" id="UP000195871">
    <property type="component" value="Unassembled WGS sequence"/>
</dbReference>
<dbReference type="InterPro" id="IPR013241">
    <property type="entry name" value="RNase_P_Pop3"/>
</dbReference>
<dbReference type="PANTHER" id="PTHR28272:SF1">
    <property type="entry name" value="RIBONUCLEASES P_MRP PROTEIN SUBUNIT POP3"/>
    <property type="match status" value="1"/>
</dbReference>
<dbReference type="GO" id="GO:0000171">
    <property type="term" value="F:ribonuclease MRP activity"/>
    <property type="evidence" value="ECO:0007669"/>
    <property type="project" value="TreeGrafter"/>
</dbReference>
<dbReference type="HOGENOM" id="CLU_047273_0_0_1"/>
<dbReference type="EMBL" id="NHMM01000002">
    <property type="protein sequence ID" value="OUT22953.1"/>
    <property type="molecule type" value="Genomic_DNA"/>
</dbReference>
<reference evidence="2 7" key="4">
    <citation type="submission" date="2018-06" db="EMBL/GenBank/DDBJ databases">
        <title>Population genomics shows no distinction between pathogenic Candida krusei and environmental Pichia kudriavzevii: One species, four names.</title>
        <authorList>
            <person name="Douglass A.P."/>
            <person name="Offei B."/>
            <person name="Braun-Galleani S."/>
            <person name="Coughlan A.Y."/>
            <person name="Martos A."/>
            <person name="Ortiz-Merino R.A."/>
            <person name="Byrne K.P."/>
            <person name="Wolfe K.H."/>
        </authorList>
    </citation>
    <scope>NUCLEOTIDE SEQUENCE [LARGE SCALE GENOMIC DNA]</scope>
    <source>
        <strain evidence="2 7">CBS573</strain>
    </source>
</reference>
<dbReference type="EMBL" id="CP028773">
    <property type="protein sequence ID" value="AWU73451.1"/>
    <property type="molecule type" value="Genomic_DNA"/>
</dbReference>
<proteinExistence type="predicted"/>
<reference evidence="3" key="2">
    <citation type="submission" date="2014-08" db="EMBL/GenBank/DDBJ databases">
        <title>Exploiting Issatchenkia orientalis SD108 for Succinic Acid Production.</title>
        <authorList>
            <person name="Xiao H."/>
            <person name="Shao Z."/>
            <person name="Jiang Y."/>
            <person name="Dole S."/>
            <person name="Zhao H."/>
        </authorList>
    </citation>
    <scope>NUCLEOTIDE SEQUENCE [LARGE SCALE GENOMIC DNA]</scope>
    <source>
        <strain evidence="3">SD108</strain>
    </source>
</reference>
<dbReference type="Pfam" id="PF08228">
    <property type="entry name" value="RNase_P_pop3"/>
    <property type="match status" value="1"/>
</dbReference>
<dbReference type="GO" id="GO:0005655">
    <property type="term" value="C:nucleolar ribonuclease P complex"/>
    <property type="evidence" value="ECO:0007669"/>
    <property type="project" value="TreeGrafter"/>
</dbReference>
<gene>
    <name evidence="2" type="ORF">C5L36_0A00630</name>
    <name evidence="4" type="ORF">CAS74_001254</name>
    <name evidence="3" type="ORF">JL09_g4402</name>
</gene>
<evidence type="ECO:0000313" key="7">
    <source>
        <dbReference type="Proteomes" id="UP000249293"/>
    </source>
</evidence>
<dbReference type="KEGG" id="pkz:C5L36_0A00630"/>
<dbReference type="VEuPathDB" id="FungiDB:C5L36_0A00630"/>
<evidence type="ECO:0000256" key="1">
    <source>
        <dbReference type="SAM" id="MobiDB-lite"/>
    </source>
</evidence>
<dbReference type="GO" id="GO:0034965">
    <property type="term" value="P:intronic box C/D snoRNA processing"/>
    <property type="evidence" value="ECO:0007669"/>
    <property type="project" value="TreeGrafter"/>
</dbReference>
<feature type="compositionally biased region" description="Low complexity" evidence="1">
    <location>
        <begin position="215"/>
        <end position="238"/>
    </location>
</feature>
<evidence type="ECO:0000313" key="3">
    <source>
        <dbReference type="EMBL" id="KGK36442.1"/>
    </source>
</evidence>
<dbReference type="STRING" id="4909.A0A099NWY6"/>